<dbReference type="Proteomes" id="UP000016569">
    <property type="component" value="Unassembled WGS sequence"/>
</dbReference>
<dbReference type="OrthoDB" id="7477506at2"/>
<sequence length="46" mass="5026">MRDHHIEDDLIDLGAASEQIKGQIVQRNEDSPLAGGYFEAVGLSDD</sequence>
<comment type="caution">
    <text evidence="1">The sequence shown here is derived from an EMBL/GenBank/DDBJ whole genome shotgun (WGS) entry which is preliminary data.</text>
</comment>
<accession>A0A8E0NAF3</accession>
<evidence type="ECO:0000313" key="1">
    <source>
        <dbReference type="EMBL" id="GAD58276.1"/>
    </source>
</evidence>
<dbReference type="EMBL" id="BATC01000005">
    <property type="protein sequence ID" value="GAD58276.1"/>
    <property type="molecule type" value="Genomic_DNA"/>
</dbReference>
<evidence type="ECO:0000313" key="2">
    <source>
        <dbReference type="Proteomes" id="UP000016569"/>
    </source>
</evidence>
<name>A0A8E0NAF3_9CAUL</name>
<dbReference type="AlphaFoldDB" id="A0A8E0NAF3"/>
<dbReference type="InterPro" id="IPR049805">
    <property type="entry name" value="Lasso_benenodin"/>
</dbReference>
<keyword evidence="2" id="KW-1185">Reference proteome</keyword>
<organism evidence="1 2">
    <name type="scientific">Brevundimonas abyssalis TAR-001</name>
    <dbReference type="NCBI Taxonomy" id="1391729"/>
    <lineage>
        <taxon>Bacteria</taxon>
        <taxon>Pseudomonadati</taxon>
        <taxon>Pseudomonadota</taxon>
        <taxon>Alphaproteobacteria</taxon>
        <taxon>Caulobacterales</taxon>
        <taxon>Caulobacteraceae</taxon>
        <taxon>Brevundimonas</taxon>
    </lineage>
</organism>
<reference evidence="2" key="1">
    <citation type="journal article" date="2013" name="Genome Announc.">
        <title>Draft Genome Sequence of the Dimorphic Prosthecate Bacterium Brevundimonas abyssalis TAR-001T.</title>
        <authorList>
            <person name="Tsubouchi T."/>
            <person name="Nishi S."/>
            <person name="Usui K."/>
            <person name="Shimane Y."/>
            <person name="Takaki Y."/>
            <person name="Maruyama T."/>
            <person name="Hatada Y."/>
        </authorList>
    </citation>
    <scope>NUCLEOTIDE SEQUENCE [LARGE SCALE GENOMIC DNA]</scope>
    <source>
        <strain evidence="2">TAR-001</strain>
    </source>
</reference>
<proteinExistence type="predicted"/>
<protein>
    <recommendedName>
        <fullName evidence="3">Benenodin family lasso peptide</fullName>
    </recommendedName>
</protein>
<dbReference type="Pfam" id="PF24178">
    <property type="entry name" value="Subterisin"/>
    <property type="match status" value="1"/>
</dbReference>
<evidence type="ECO:0008006" key="3">
    <source>
        <dbReference type="Google" id="ProtNLM"/>
    </source>
</evidence>
<dbReference type="RefSeq" id="WP_021696372.1">
    <property type="nucleotide sequence ID" value="NZ_BATC01000005.1"/>
</dbReference>
<dbReference type="NCBIfam" id="NF033522">
    <property type="entry name" value="lasso_benenodin"/>
    <property type="match status" value="1"/>
</dbReference>
<gene>
    <name evidence="1" type="ORF">MBEBAB_0526</name>
</gene>